<dbReference type="Pfam" id="PF13555">
    <property type="entry name" value="AAA_29"/>
    <property type="match status" value="1"/>
</dbReference>
<evidence type="ECO:0000256" key="1">
    <source>
        <dbReference type="SAM" id="Coils"/>
    </source>
</evidence>
<dbReference type="EMBL" id="JBFBMH010000013">
    <property type="protein sequence ID" value="MEW1975475.1"/>
    <property type="molecule type" value="Genomic_DNA"/>
</dbReference>
<protein>
    <submittedName>
        <fullName evidence="2">ATP-binding protein</fullName>
    </submittedName>
</protein>
<dbReference type="Proteomes" id="UP001553715">
    <property type="component" value="Unassembled WGS sequence"/>
</dbReference>
<dbReference type="SUPFAM" id="SSF52540">
    <property type="entry name" value="P-loop containing nucleoside triphosphate hydrolases"/>
    <property type="match status" value="1"/>
</dbReference>
<dbReference type="Gene3D" id="3.40.50.300">
    <property type="entry name" value="P-loop containing nucleotide triphosphate hydrolases"/>
    <property type="match status" value="1"/>
</dbReference>
<proteinExistence type="predicted"/>
<gene>
    <name evidence="2" type="ORF">AB0301_10435</name>
</gene>
<keyword evidence="3" id="KW-1185">Reference proteome</keyword>
<keyword evidence="2" id="KW-0547">Nucleotide-binding</keyword>
<organism evidence="2 3">
    <name type="scientific">Microbacterium profundi</name>
    <dbReference type="NCBI Taxonomy" id="450380"/>
    <lineage>
        <taxon>Bacteria</taxon>
        <taxon>Bacillati</taxon>
        <taxon>Actinomycetota</taxon>
        <taxon>Actinomycetes</taxon>
        <taxon>Micrococcales</taxon>
        <taxon>Microbacteriaceae</taxon>
        <taxon>Microbacterium</taxon>
    </lineage>
</organism>
<feature type="coiled-coil region" evidence="1">
    <location>
        <begin position="625"/>
        <end position="673"/>
    </location>
</feature>
<dbReference type="RefSeq" id="WP_366232969.1">
    <property type="nucleotide sequence ID" value="NZ_JBFBMH010000013.1"/>
</dbReference>
<keyword evidence="2" id="KW-0067">ATP-binding</keyword>
<comment type="caution">
    <text evidence="2">The sequence shown here is derived from an EMBL/GenBank/DDBJ whole genome shotgun (WGS) entry which is preliminary data.</text>
</comment>
<evidence type="ECO:0000313" key="2">
    <source>
        <dbReference type="EMBL" id="MEW1975475.1"/>
    </source>
</evidence>
<evidence type="ECO:0000313" key="3">
    <source>
        <dbReference type="Proteomes" id="UP001553715"/>
    </source>
</evidence>
<keyword evidence="1" id="KW-0175">Coiled coil</keyword>
<sequence>MSDALFSALDVDTGDDAFPGYRLHRVEVFNWGTFDRQVWDLELDGRTALLTGDIGSGKSTIVDAISTLLLPAQRIAYNKAAGAEAKERNLRSYVEGHYKSERNEQTGASRPVGLRDHTSYSVILGSFRNEAYDETVTLAQVFHQKDRAGQPDRFYVTASHALAVDPDFSDFGSELTALRKRLRQQGADIDTSFPDYSRRMRRLLGIRSEQAMDLFHQTVSMKSVGNLTDFVRSHMLEEEDSAERVRAIIEHFENLTRAHESVQRATAQLAVLDPLVEAGDRYDAAIDRRDDLTASRAAVDPYVAEAMLVALADESTRVEGARTKAGEQQERMRAARQALVPERDRLIAERAGAGGDRLVEIDRALPRLDEELERRSEARARYLSRLEDAGLDPVTDAGGFAVRRVDAERARSEAEAAREGVGARQEPLGRRRFELDAALTRTNDELAILQGRRSNLDSKLLAVRDRLCAGLGLDEQQVPFAGELIDVADVHEGWRGAAERVLGGFATMMLVAQSDYDAVSRWVNDTHLGAKLRYLRVPDRQVRSVPARADEALRLRDILEVEEGPFAAFVTGELQRRGEHQLVQSAAELRGADRAVTRAGLVRDRDRHEKDDRFAIDDPRNWVLGRTSERKLAALRDEAAEYESERGEVLASLAALQREENELQSRLRALDALADVTRWSDLDTESSQAEITALHDERSRLIAGSNKLEEIEKALTRVDEQAVRLDEDLEAGARAIGDLDGEAARLSERTQREQRALEPLTALELSAARERYGALDTLLSDKRSRRTLEGLETLRKRLADEIARLSDAVQREINGHITSVQAKMHEMLRNWPELRAEHDAEVGALGSFRELHSRVRADDLPRFESEFRHQLNTNAVTELAGFHNWLRRQADEIHARVDRINEALGAIDYRPGRVIRIIADPTVNQEIRDFRADLRAATSDLVDPESGDAERRFEQVRAIIERFRGREAHSDRDRIWTRFVTDVRNWYLFAASEQDRDTGEEFEHYTDSDGKSGGQKEKLAYTILAASLAYQFGLEWGVQKARDFRFAVIDEAFGRGSDESTRYALKLFGRLGLQLLIVTPLQKVHVIEPFISAIGFVDNPTGARSRVHTLTIEEYHKRRKDAS</sequence>
<dbReference type="InterPro" id="IPR027417">
    <property type="entry name" value="P-loop_NTPase"/>
</dbReference>
<name>A0ABV3LHT3_9MICO</name>
<dbReference type="GO" id="GO:0005524">
    <property type="term" value="F:ATP binding"/>
    <property type="evidence" value="ECO:0007669"/>
    <property type="project" value="UniProtKB-KW"/>
</dbReference>
<accession>A0ABV3LHT3</accession>
<reference evidence="2 3" key="1">
    <citation type="submission" date="2024-06" db="EMBL/GenBank/DDBJ databases">
        <title>The Natural Products Discovery Center: Release of the First 8490 Sequenced Strains for Exploring Actinobacteria Biosynthetic Diversity.</title>
        <authorList>
            <person name="Kalkreuter E."/>
            <person name="Kautsar S.A."/>
            <person name="Yang D."/>
            <person name="Bader C.D."/>
            <person name="Teijaro C.N."/>
            <person name="Fluegel L."/>
            <person name="Davis C.M."/>
            <person name="Simpson J.R."/>
            <person name="Lauterbach L."/>
            <person name="Steele A.D."/>
            <person name="Gui C."/>
            <person name="Meng S."/>
            <person name="Li G."/>
            <person name="Viehrig K."/>
            <person name="Ye F."/>
            <person name="Su P."/>
            <person name="Kiefer A.F."/>
            <person name="Nichols A."/>
            <person name="Cepeda A.J."/>
            <person name="Yan W."/>
            <person name="Fan B."/>
            <person name="Jiang Y."/>
            <person name="Adhikari A."/>
            <person name="Zheng C.-J."/>
            <person name="Schuster L."/>
            <person name="Cowan T.M."/>
            <person name="Smanski M.J."/>
            <person name="Chevrette M.G."/>
            <person name="De Carvalho L.P.S."/>
            <person name="Shen B."/>
        </authorList>
    </citation>
    <scope>NUCLEOTIDE SEQUENCE [LARGE SCALE GENOMIC DNA]</scope>
    <source>
        <strain evidence="2 3">NPDC077434</strain>
    </source>
</reference>
<dbReference type="Pfam" id="PF13558">
    <property type="entry name" value="SbcC_Walker_B"/>
    <property type="match status" value="1"/>
</dbReference>